<evidence type="ECO:0000313" key="1">
    <source>
        <dbReference type="EMBL" id="AEL27082.1"/>
    </source>
</evidence>
<dbReference type="OrthoDB" id="6381507at2"/>
<protein>
    <submittedName>
        <fullName evidence="1">Uncharacterized protein</fullName>
    </submittedName>
</protein>
<accession>G0IW94</accession>
<dbReference type="STRING" id="880070.Cycma_3359"/>
<keyword evidence="2" id="KW-1185">Reference proteome</keyword>
<organism evidence="1 2">
    <name type="scientific">Cyclobacterium marinum (strain ATCC 25205 / DSM 745 / LMG 13164 / NCIMB 1802)</name>
    <name type="common">Flectobacillus marinus</name>
    <dbReference type="NCBI Taxonomy" id="880070"/>
    <lineage>
        <taxon>Bacteria</taxon>
        <taxon>Pseudomonadati</taxon>
        <taxon>Bacteroidota</taxon>
        <taxon>Cytophagia</taxon>
        <taxon>Cytophagales</taxon>
        <taxon>Cyclobacteriaceae</taxon>
        <taxon>Cyclobacterium</taxon>
    </lineage>
</organism>
<dbReference type="AlphaFoldDB" id="G0IW94"/>
<reference evidence="2" key="1">
    <citation type="submission" date="2011-07" db="EMBL/GenBank/DDBJ databases">
        <title>The complete genome of Cyclobacterium marinum DSM 745.</title>
        <authorList>
            <person name="Lucas S."/>
            <person name="Han J."/>
            <person name="Lapidus A."/>
            <person name="Bruce D."/>
            <person name="Goodwin L."/>
            <person name="Pitluck S."/>
            <person name="Peters L."/>
            <person name="Kyrpides N."/>
            <person name="Mavromatis K."/>
            <person name="Ivanova N."/>
            <person name="Ovchinnikova G."/>
            <person name="Chertkov O."/>
            <person name="Detter J.C."/>
            <person name="Tapia R."/>
            <person name="Han C."/>
            <person name="Land M."/>
            <person name="Hauser L."/>
            <person name="Markowitz V."/>
            <person name="Cheng J.-F."/>
            <person name="Hugenholtz P."/>
            <person name="Woyke T."/>
            <person name="Wu D."/>
            <person name="Tindall B."/>
            <person name="Schuetze A."/>
            <person name="Brambilla E."/>
            <person name="Klenk H.-P."/>
            <person name="Eisen J.A."/>
        </authorList>
    </citation>
    <scope>NUCLEOTIDE SEQUENCE [LARGE SCALE GENOMIC DNA]</scope>
    <source>
        <strain evidence="2">ATCC 25205 / DSM 745 / LMG 13164 / NCIMB 1802</strain>
    </source>
</reference>
<proteinExistence type="predicted"/>
<evidence type="ECO:0000313" key="2">
    <source>
        <dbReference type="Proteomes" id="UP000001635"/>
    </source>
</evidence>
<dbReference type="eggNOG" id="COG4225">
    <property type="taxonomic scope" value="Bacteria"/>
</dbReference>
<dbReference type="RefSeq" id="WP_014021372.1">
    <property type="nucleotide sequence ID" value="NC_015914.1"/>
</dbReference>
<dbReference type="HOGENOM" id="CLU_033973_0_0_10"/>
<dbReference type="EMBL" id="CP002955">
    <property type="protein sequence ID" value="AEL27082.1"/>
    <property type="molecule type" value="Genomic_DNA"/>
</dbReference>
<dbReference type="Proteomes" id="UP000001635">
    <property type="component" value="Chromosome"/>
</dbReference>
<dbReference type="Pfam" id="PF15892">
    <property type="entry name" value="BNR_4"/>
    <property type="match status" value="1"/>
</dbReference>
<sequence>MIPHSRKLLFTAFVLLLQINYSFSQKTNKKDFDPYQAVKIADDGSWCWFQDERALLIDNKVIFTGVTSQGYNTVNEWNLDDNSSATTIITEGSLPADDHNVGSIMLRPDGKILTVYSGHTYDPYVRHRTTVNPYDISEWTEEKVFTANAKVCYSNTYYLEEADITYNFFRGNGNNPHYMVSEDYGDTWTFGGRLFEFPGRSYLRYASDGKNRIHFITTNGHPRHMNNNIYHGYVENGKAYRSDGTLVGPLSTTENSKFQPSDFTLVFDGDLETREDVGWTSDIQLDEEGEPYFVFTVAKDPVTRGERVNVSKGGFDNRYHYARWENGQWIEDEIAYAGSRLYPDENEYTGLISLNPKDKNVLYFSADVHPVSGEPLLVDGERRYEIFRGERLNENSPWEFTPVTFNSKENNIRPIVLADDNREIVLWLTGRYTTYKDYQLEVYGKVIKEKKKRLRRKKARR</sequence>
<gene>
    <name evidence="1" type="ordered locus">Cycma_3359</name>
</gene>
<name>G0IW94_CYCMS</name>
<dbReference type="KEGG" id="cmr:Cycma_3359"/>